<accession>A0ABY6HK85</accession>
<feature type="transmembrane region" description="Helical" evidence="1">
    <location>
        <begin position="157"/>
        <end position="176"/>
    </location>
</feature>
<name>A0ABY6HK85_9ARCH</name>
<keyword evidence="1" id="KW-1133">Transmembrane helix</keyword>
<feature type="transmembrane region" description="Helical" evidence="1">
    <location>
        <begin position="126"/>
        <end position="145"/>
    </location>
</feature>
<reference evidence="2" key="1">
    <citation type="submission" date="2022-09" db="EMBL/GenBank/DDBJ databases">
        <title>Actin cytoskeleton and complex cell architecture in an #Asgard archaeon.</title>
        <authorList>
            <person name="Ponce Toledo R.I."/>
            <person name="Schleper C."/>
            <person name="Rodrigues Oliveira T."/>
            <person name="Wollweber F."/>
            <person name="Xu J."/>
            <person name="Rittmann S."/>
            <person name="Klingl A."/>
            <person name="Pilhofer M."/>
        </authorList>
    </citation>
    <scope>NUCLEOTIDE SEQUENCE</scope>
    <source>
        <strain evidence="2">B-35</strain>
    </source>
</reference>
<feature type="transmembrane region" description="Helical" evidence="1">
    <location>
        <begin position="74"/>
        <end position="92"/>
    </location>
</feature>
<proteinExistence type="predicted"/>
<sequence length="182" mass="21155">MSKNVRKIIISFVDYIIFAGFLWELLKKESQEFFLPGYESLYLGIGFSISILLSFMCFFGIYKIEKSNEGIFSYLEWCDRVFGILIVIQFFFEFYLGLFAFLSLELIIAIVYIASSGKTKKNLSGLIINIGLVSIITIYLFGLIYAQDWMDEFGYDLLIKGGLIFAFGLIIYYIVLRFHQKR</sequence>
<gene>
    <name evidence="2" type="ORF">NEF87_000203</name>
</gene>
<dbReference type="EMBL" id="CP104013">
    <property type="protein sequence ID" value="UYP43918.1"/>
    <property type="molecule type" value="Genomic_DNA"/>
</dbReference>
<protein>
    <submittedName>
        <fullName evidence="2">Uncharacterized protein</fullName>
    </submittedName>
</protein>
<keyword evidence="3" id="KW-1185">Reference proteome</keyword>
<feature type="transmembrane region" description="Helical" evidence="1">
    <location>
        <begin position="7"/>
        <end position="26"/>
    </location>
</feature>
<evidence type="ECO:0000256" key="1">
    <source>
        <dbReference type="SAM" id="Phobius"/>
    </source>
</evidence>
<evidence type="ECO:0000313" key="2">
    <source>
        <dbReference type="EMBL" id="UYP43918.1"/>
    </source>
</evidence>
<dbReference type="Proteomes" id="UP001208689">
    <property type="component" value="Chromosome"/>
</dbReference>
<keyword evidence="1" id="KW-0472">Membrane</keyword>
<feature type="transmembrane region" description="Helical" evidence="1">
    <location>
        <begin position="41"/>
        <end position="62"/>
    </location>
</feature>
<evidence type="ECO:0000313" key="3">
    <source>
        <dbReference type="Proteomes" id="UP001208689"/>
    </source>
</evidence>
<organism evidence="2 3">
    <name type="scientific">Candidatus Lokiarchaeum ossiferum</name>
    <dbReference type="NCBI Taxonomy" id="2951803"/>
    <lineage>
        <taxon>Archaea</taxon>
        <taxon>Promethearchaeati</taxon>
        <taxon>Promethearchaeota</taxon>
        <taxon>Promethearchaeia</taxon>
        <taxon>Promethearchaeales</taxon>
        <taxon>Promethearchaeaceae</taxon>
        <taxon>Candidatus Lokiarchaeum</taxon>
    </lineage>
</organism>
<feature type="transmembrane region" description="Helical" evidence="1">
    <location>
        <begin position="98"/>
        <end position="114"/>
    </location>
</feature>
<keyword evidence="1" id="KW-0812">Transmembrane</keyword>